<dbReference type="SFLD" id="SFLDG01018">
    <property type="entry name" value="Squalene/Phytoene_Synthase_Lik"/>
    <property type="match status" value="1"/>
</dbReference>
<dbReference type="GO" id="GO:0051996">
    <property type="term" value="F:squalene synthase [NAD(P)H] activity"/>
    <property type="evidence" value="ECO:0007669"/>
    <property type="project" value="InterPro"/>
</dbReference>
<evidence type="ECO:0008006" key="4">
    <source>
        <dbReference type="Google" id="ProtNLM"/>
    </source>
</evidence>
<name>A0A1C3E3Y7_9PLAN</name>
<dbReference type="PANTHER" id="PTHR31480">
    <property type="entry name" value="BIFUNCTIONAL LYCOPENE CYCLASE/PHYTOENE SYNTHASE"/>
    <property type="match status" value="1"/>
</dbReference>
<dbReference type="STRING" id="1841610.A6X21_13870"/>
<dbReference type="Pfam" id="PF00494">
    <property type="entry name" value="SQS_PSY"/>
    <property type="match status" value="1"/>
</dbReference>
<sequence>MAPAPASESLPQSARPLSLAESFHWAEEVTRRSRSNFRWSFFTLDRQRRQAMEALYSFMRLTDDLGDDEGLSISERTEQLIAWRKMLDAALAGESQPHPLMPALVDTISRYKIPASYLHDVITGVEMDLHPVQLKSWAELEKYAYHVAGAVGLCCIHIWGFKGDQAHARALACGRAMQYTNILRDVNSDLALGRVYLPEELLRQHQYSLDDLKQRAYTAPFVSAMREFAKVTRANYMEAALLVSELEPPGRPILRVMLDTYQTLLERIEHAEFRVFEQRIRVPVWQKLWFVGRTFLPGRFRRM</sequence>
<dbReference type="InterPro" id="IPR008949">
    <property type="entry name" value="Isoprenoid_synthase_dom_sf"/>
</dbReference>
<dbReference type="Proteomes" id="UP000094828">
    <property type="component" value="Unassembled WGS sequence"/>
</dbReference>
<reference evidence="2 3" key="1">
    <citation type="submission" date="2016-05" db="EMBL/GenBank/DDBJ databases">
        <title>Genomic and physiological characterization of Planctopirus sp. isolated from fresh water lake.</title>
        <authorList>
            <person name="Subhash Y."/>
            <person name="Ramana C."/>
        </authorList>
    </citation>
    <scope>NUCLEOTIDE SEQUENCE [LARGE SCALE GENOMIC DNA]</scope>
    <source>
        <strain evidence="2 3">JC280</strain>
    </source>
</reference>
<dbReference type="InterPro" id="IPR002060">
    <property type="entry name" value="Squ/phyt_synthse"/>
</dbReference>
<dbReference type="GO" id="GO:0016117">
    <property type="term" value="P:carotenoid biosynthetic process"/>
    <property type="evidence" value="ECO:0007669"/>
    <property type="project" value="UniProtKB-ARBA"/>
</dbReference>
<dbReference type="GO" id="GO:0004311">
    <property type="term" value="F:geranylgeranyl diphosphate synthase activity"/>
    <property type="evidence" value="ECO:0007669"/>
    <property type="project" value="InterPro"/>
</dbReference>
<keyword evidence="3" id="KW-1185">Reference proteome</keyword>
<dbReference type="SFLD" id="SFLDG01212">
    <property type="entry name" value="Phytoene_synthase_like"/>
    <property type="match status" value="1"/>
</dbReference>
<organism evidence="2 3">
    <name type="scientific">Planctopirus hydrillae</name>
    <dbReference type="NCBI Taxonomy" id="1841610"/>
    <lineage>
        <taxon>Bacteria</taxon>
        <taxon>Pseudomonadati</taxon>
        <taxon>Planctomycetota</taxon>
        <taxon>Planctomycetia</taxon>
        <taxon>Planctomycetales</taxon>
        <taxon>Planctomycetaceae</taxon>
        <taxon>Planctopirus</taxon>
    </lineage>
</organism>
<dbReference type="CDD" id="cd00683">
    <property type="entry name" value="Trans_IPPS_HH"/>
    <property type="match status" value="1"/>
</dbReference>
<evidence type="ECO:0000313" key="2">
    <source>
        <dbReference type="EMBL" id="ODA27961.1"/>
    </source>
</evidence>
<comment type="caution">
    <text evidence="2">The sequence shown here is derived from an EMBL/GenBank/DDBJ whole genome shotgun (WGS) entry which is preliminary data.</text>
</comment>
<dbReference type="OrthoDB" id="9787280at2"/>
<gene>
    <name evidence="2" type="ORF">A6X21_13870</name>
</gene>
<dbReference type="Gene3D" id="1.10.600.10">
    <property type="entry name" value="Farnesyl Diphosphate Synthase"/>
    <property type="match status" value="1"/>
</dbReference>
<dbReference type="SUPFAM" id="SSF48576">
    <property type="entry name" value="Terpenoid synthases"/>
    <property type="match status" value="1"/>
</dbReference>
<dbReference type="EMBL" id="LYDR01000158">
    <property type="protein sequence ID" value="ODA27961.1"/>
    <property type="molecule type" value="Genomic_DNA"/>
</dbReference>
<dbReference type="PROSITE" id="PS01044">
    <property type="entry name" value="SQUALEN_PHYTOEN_SYN_1"/>
    <property type="match status" value="1"/>
</dbReference>
<dbReference type="InterPro" id="IPR033904">
    <property type="entry name" value="Trans_IPPS_HH"/>
</dbReference>
<dbReference type="InterPro" id="IPR044843">
    <property type="entry name" value="Trans_IPPS_bact-type"/>
</dbReference>
<evidence type="ECO:0000256" key="1">
    <source>
        <dbReference type="ARBA" id="ARBA00022679"/>
    </source>
</evidence>
<proteinExistence type="predicted"/>
<keyword evidence="1" id="KW-0808">Transferase</keyword>
<dbReference type="SFLD" id="SFLDS00005">
    <property type="entry name" value="Isoprenoid_Synthase_Type_I"/>
    <property type="match status" value="1"/>
</dbReference>
<protein>
    <recommendedName>
        <fullName evidence="4">Squalene synthase HpnD</fullName>
    </recommendedName>
</protein>
<dbReference type="RefSeq" id="WP_068852962.1">
    <property type="nucleotide sequence ID" value="NZ_LYDR01000158.1"/>
</dbReference>
<accession>A0A1C3E3Y7</accession>
<dbReference type="InterPro" id="IPR019845">
    <property type="entry name" value="Squalene/phytoene_synthase_CS"/>
</dbReference>
<evidence type="ECO:0000313" key="3">
    <source>
        <dbReference type="Proteomes" id="UP000094828"/>
    </source>
</evidence>
<dbReference type="AlphaFoldDB" id="A0A1C3E3Y7"/>